<proteinExistence type="predicted"/>
<dbReference type="EMBL" id="AGUF01000065">
    <property type="protein sequence ID" value="EHK64304.1"/>
    <property type="molecule type" value="Genomic_DNA"/>
</dbReference>
<organism evidence="1 2">
    <name type="scientific">Achromobacter arsenitoxydans SY8</name>
    <dbReference type="NCBI Taxonomy" id="477184"/>
    <lineage>
        <taxon>Bacteria</taxon>
        <taxon>Pseudomonadati</taxon>
        <taxon>Pseudomonadota</taxon>
        <taxon>Betaproteobacteria</taxon>
        <taxon>Burkholderiales</taxon>
        <taxon>Alcaligenaceae</taxon>
        <taxon>Achromobacter</taxon>
    </lineage>
</organism>
<name>H0FBN7_9BURK</name>
<evidence type="ECO:0000313" key="2">
    <source>
        <dbReference type="Proteomes" id="UP000003113"/>
    </source>
</evidence>
<dbReference type="Proteomes" id="UP000003113">
    <property type="component" value="Unassembled WGS sequence"/>
</dbReference>
<gene>
    <name evidence="1" type="ORF">KYC_20969</name>
</gene>
<accession>H0FBN7</accession>
<dbReference type="RefSeq" id="WP_008165982.1">
    <property type="nucleotide sequence ID" value="NZ_AGUF01000065.1"/>
</dbReference>
<dbReference type="eggNOG" id="ENOG502ZC8Y">
    <property type="taxonomic scope" value="Bacteria"/>
</dbReference>
<sequence length="235" mass="25036">MMASANLDLPLALMSLHIESPLAPHGLLFVATDVDAADEADFNRWYDREHVEERVRIPGFLSGARYQSRDGGRKHLGLYRTCSLDAFTSSAYRAAFERQTAWSVTNLGRMRDPMRRVCAVEAVTGFGSGSQLVVLPLAADGAGAPLARARNAGAELSGADGFVQSYLLVPDAALSTPLPREATEGRVLAPMFVVEASTPAAAAALRAGAAAAFDADPSAAWQFELGWKLDASDLR</sequence>
<keyword evidence="2" id="KW-1185">Reference proteome</keyword>
<evidence type="ECO:0000313" key="1">
    <source>
        <dbReference type="EMBL" id="EHK64304.1"/>
    </source>
</evidence>
<dbReference type="AlphaFoldDB" id="H0FBN7"/>
<comment type="caution">
    <text evidence="1">The sequence shown here is derived from an EMBL/GenBank/DDBJ whole genome shotgun (WGS) entry which is preliminary data.</text>
</comment>
<reference evidence="1 2" key="1">
    <citation type="journal article" date="2012" name="J. Bacteriol.">
        <title>Genome sequence of the highly efficient arsenite-oxidizing bacterium Achromobacter arsenitoxydans SY8.</title>
        <authorList>
            <person name="Li X."/>
            <person name="Hu Y."/>
            <person name="Gong J."/>
            <person name="Lin Y."/>
            <person name="Johnstone L."/>
            <person name="Rensing C."/>
            <person name="Wang G."/>
        </authorList>
    </citation>
    <scope>NUCLEOTIDE SEQUENCE [LARGE SCALE GENOMIC DNA]</scope>
    <source>
        <strain evidence="1 2">SY8</strain>
    </source>
</reference>
<dbReference type="PATRIC" id="fig|477184.5.peg.4121"/>
<dbReference type="STRING" id="477184.KYC_20969"/>
<protein>
    <submittedName>
        <fullName evidence="1">Uncharacterized protein</fullName>
    </submittedName>
</protein>